<sequence>MALSPEFWIWDVLTACAVQSSYHTNSVKGHDEPPPAPDANSSTDFSFQSDNRTWTPAASASLPRCSSSWVPLSVYQRLMENDMEVEVLNPGHVKFSSAWSGHVGVGEMVNIQ</sequence>
<evidence type="ECO:0000313" key="3">
    <source>
        <dbReference type="Proteomes" id="UP001266305"/>
    </source>
</evidence>
<evidence type="ECO:0000313" key="2">
    <source>
        <dbReference type="EMBL" id="KAK2114800.1"/>
    </source>
</evidence>
<dbReference type="Proteomes" id="UP001266305">
    <property type="component" value="Unassembled WGS sequence"/>
</dbReference>
<name>A0ABQ9VZH5_SAGOE</name>
<keyword evidence="3" id="KW-1185">Reference proteome</keyword>
<gene>
    <name evidence="2" type="ORF">P7K49_009066</name>
</gene>
<feature type="compositionally biased region" description="Polar residues" evidence="1">
    <location>
        <begin position="39"/>
        <end position="50"/>
    </location>
</feature>
<reference evidence="2 3" key="1">
    <citation type="submission" date="2023-05" db="EMBL/GenBank/DDBJ databases">
        <title>B98-5 Cell Line De Novo Hybrid Assembly: An Optical Mapping Approach.</title>
        <authorList>
            <person name="Kananen K."/>
            <person name="Auerbach J.A."/>
            <person name="Kautto E."/>
            <person name="Blachly J.S."/>
        </authorList>
    </citation>
    <scope>NUCLEOTIDE SEQUENCE [LARGE SCALE GENOMIC DNA]</scope>
    <source>
        <strain evidence="2">B95-8</strain>
        <tissue evidence="2">Cell line</tissue>
    </source>
</reference>
<protein>
    <submittedName>
        <fullName evidence="2">Uncharacterized protein</fullName>
    </submittedName>
</protein>
<dbReference type="EMBL" id="JASSZA010000004">
    <property type="protein sequence ID" value="KAK2114800.1"/>
    <property type="molecule type" value="Genomic_DNA"/>
</dbReference>
<comment type="caution">
    <text evidence="2">The sequence shown here is derived from an EMBL/GenBank/DDBJ whole genome shotgun (WGS) entry which is preliminary data.</text>
</comment>
<feature type="region of interest" description="Disordered" evidence="1">
    <location>
        <begin position="24"/>
        <end position="50"/>
    </location>
</feature>
<evidence type="ECO:0000256" key="1">
    <source>
        <dbReference type="SAM" id="MobiDB-lite"/>
    </source>
</evidence>
<organism evidence="2 3">
    <name type="scientific">Saguinus oedipus</name>
    <name type="common">Cotton-top tamarin</name>
    <name type="synonym">Oedipomidas oedipus</name>
    <dbReference type="NCBI Taxonomy" id="9490"/>
    <lineage>
        <taxon>Eukaryota</taxon>
        <taxon>Metazoa</taxon>
        <taxon>Chordata</taxon>
        <taxon>Craniata</taxon>
        <taxon>Vertebrata</taxon>
        <taxon>Euteleostomi</taxon>
        <taxon>Mammalia</taxon>
        <taxon>Eutheria</taxon>
        <taxon>Euarchontoglires</taxon>
        <taxon>Primates</taxon>
        <taxon>Haplorrhini</taxon>
        <taxon>Platyrrhini</taxon>
        <taxon>Cebidae</taxon>
        <taxon>Callitrichinae</taxon>
        <taxon>Saguinus</taxon>
    </lineage>
</organism>
<accession>A0ABQ9VZH5</accession>
<proteinExistence type="predicted"/>